<reference evidence="3" key="1">
    <citation type="submission" date="2016-10" db="EMBL/GenBank/DDBJ databases">
        <authorList>
            <person name="Varghese N."/>
            <person name="Submissions S."/>
        </authorList>
    </citation>
    <scope>NUCLEOTIDE SEQUENCE [LARGE SCALE GENOMIC DNA]</scope>
    <source>
        <strain evidence="3">DSM 44637</strain>
    </source>
</reference>
<proteinExistence type="predicted"/>
<name>A0A1I5XHQ9_9PSEU</name>
<protein>
    <submittedName>
        <fullName evidence="2">Uncharacterized protein</fullName>
    </submittedName>
</protein>
<evidence type="ECO:0000256" key="1">
    <source>
        <dbReference type="SAM" id="MobiDB-lite"/>
    </source>
</evidence>
<dbReference type="AlphaFoldDB" id="A0A1I5XHQ9"/>
<gene>
    <name evidence="2" type="ORF">SAMN05421854_110241</name>
</gene>
<dbReference type="STRING" id="112413.SAMN05421854_110241"/>
<accession>A0A1I5XHQ9</accession>
<evidence type="ECO:0000313" key="3">
    <source>
        <dbReference type="Proteomes" id="UP000199137"/>
    </source>
</evidence>
<sequence length="70" mass="7949">MAALIEPIHRRDGVREVRLGFLRSPGYARMAARDLDHAHRMFHQARGPGRCPGDPAEIDYQEKGPKWARG</sequence>
<evidence type="ECO:0000313" key="2">
    <source>
        <dbReference type="EMBL" id="SFQ31470.1"/>
    </source>
</evidence>
<feature type="compositionally biased region" description="Basic and acidic residues" evidence="1">
    <location>
        <begin position="60"/>
        <end position="70"/>
    </location>
</feature>
<organism evidence="2 3">
    <name type="scientific">Amycolatopsis rubida</name>
    <dbReference type="NCBI Taxonomy" id="112413"/>
    <lineage>
        <taxon>Bacteria</taxon>
        <taxon>Bacillati</taxon>
        <taxon>Actinomycetota</taxon>
        <taxon>Actinomycetes</taxon>
        <taxon>Pseudonocardiales</taxon>
        <taxon>Pseudonocardiaceae</taxon>
        <taxon>Amycolatopsis</taxon>
    </lineage>
</organism>
<dbReference type="Proteomes" id="UP000199137">
    <property type="component" value="Unassembled WGS sequence"/>
</dbReference>
<feature type="region of interest" description="Disordered" evidence="1">
    <location>
        <begin position="43"/>
        <end position="70"/>
    </location>
</feature>
<dbReference type="EMBL" id="FOWC01000010">
    <property type="protein sequence ID" value="SFQ31470.1"/>
    <property type="molecule type" value="Genomic_DNA"/>
</dbReference>